<dbReference type="EMBL" id="NZEX01000012">
    <property type="protein sequence ID" value="MAH62058.1"/>
    <property type="molecule type" value="Genomic_DNA"/>
</dbReference>
<dbReference type="Proteomes" id="UP000226525">
    <property type="component" value="Unassembled WGS sequence"/>
</dbReference>
<proteinExistence type="predicted"/>
<evidence type="ECO:0000313" key="2">
    <source>
        <dbReference type="Proteomes" id="UP000226525"/>
    </source>
</evidence>
<comment type="caution">
    <text evidence="1">The sequence shown here is derived from an EMBL/GenBank/DDBJ whole genome shotgun (WGS) entry which is preliminary data.</text>
</comment>
<name>A0A2D6YFV8_9DELT</name>
<organism evidence="1 2">
    <name type="scientific">SAR324 cluster bacterium</name>
    <dbReference type="NCBI Taxonomy" id="2024889"/>
    <lineage>
        <taxon>Bacteria</taxon>
        <taxon>Deltaproteobacteria</taxon>
        <taxon>SAR324 cluster</taxon>
    </lineage>
</organism>
<accession>A0A2D6YFV8</accession>
<gene>
    <name evidence="1" type="ORF">CMN54_01150</name>
</gene>
<dbReference type="AlphaFoldDB" id="A0A2D6YFV8"/>
<reference evidence="2" key="1">
    <citation type="submission" date="2017-09" db="EMBL/GenBank/DDBJ databases">
        <title>The Reconstruction of 2,631 Draft Metagenome-Assembled Genomes from the Global Oceans.</title>
        <authorList>
            <person name="Tully B.J."/>
            <person name="Graham E.D."/>
            <person name="Heidelberg J.F."/>
        </authorList>
    </citation>
    <scope>NUCLEOTIDE SEQUENCE [LARGE SCALE GENOMIC DNA]</scope>
</reference>
<protein>
    <recommendedName>
        <fullName evidence="3">Helix-turn-helix domain-containing protein</fullName>
    </recommendedName>
</protein>
<sequence length="113" mass="12668">MDSEFCSTINLKQLIHLSDRLGASKRLQILLCCLRYVDSNGEFKLPVTKTSAELSCSREYVSRTLSELVNQGVLTDLSHVSHPGRKGRHFKLIDGLVPQKGCTTFSMLQMPQN</sequence>
<evidence type="ECO:0000313" key="1">
    <source>
        <dbReference type="EMBL" id="MAH62058.1"/>
    </source>
</evidence>
<evidence type="ECO:0008006" key="3">
    <source>
        <dbReference type="Google" id="ProtNLM"/>
    </source>
</evidence>